<dbReference type="Pfam" id="PF00848">
    <property type="entry name" value="Ring_hydroxyl_A"/>
    <property type="match status" value="1"/>
</dbReference>
<reference evidence="10 11" key="1">
    <citation type="submission" date="2018-09" db="EMBL/GenBank/DDBJ databases">
        <title>Complete genome sequence of Euzebya sp. DY32-46 isolated from seawater of Pacific Ocean.</title>
        <authorList>
            <person name="Xu L."/>
            <person name="Wu Y.-H."/>
            <person name="Xu X.-W."/>
        </authorList>
    </citation>
    <scope>NUCLEOTIDE SEQUENCE [LARGE SCALE GENOMIC DNA]</scope>
    <source>
        <strain evidence="10 11">DY32-46</strain>
    </source>
</reference>
<dbReference type="PANTHER" id="PTHR43756">
    <property type="entry name" value="CHOLINE MONOOXYGENASE, CHLOROPLASTIC"/>
    <property type="match status" value="1"/>
</dbReference>
<keyword evidence="7" id="KW-0411">Iron-sulfur</keyword>
<dbReference type="PRINTS" id="PR00090">
    <property type="entry name" value="RNGDIOXGNASE"/>
</dbReference>
<keyword evidence="5" id="KW-0560">Oxidoreductase</keyword>
<dbReference type="GO" id="GO:0005506">
    <property type="term" value="F:iron ion binding"/>
    <property type="evidence" value="ECO:0007669"/>
    <property type="project" value="InterPro"/>
</dbReference>
<dbReference type="AlphaFoldDB" id="A0A346XWU1"/>
<dbReference type="Gene3D" id="3.90.380.10">
    <property type="entry name" value="Naphthalene 1,2-dioxygenase Alpha Subunit, Chain A, domain 1"/>
    <property type="match status" value="1"/>
</dbReference>
<dbReference type="RefSeq" id="WP_114591298.1">
    <property type="nucleotide sequence ID" value="NZ_CP031165.1"/>
</dbReference>
<gene>
    <name evidence="10" type="ORF">DVS28_a2003</name>
</gene>
<dbReference type="GO" id="GO:0051213">
    <property type="term" value="F:dioxygenase activity"/>
    <property type="evidence" value="ECO:0007669"/>
    <property type="project" value="UniProtKB-KW"/>
</dbReference>
<evidence type="ECO:0000256" key="6">
    <source>
        <dbReference type="ARBA" id="ARBA00023004"/>
    </source>
</evidence>
<name>A0A346XWU1_9ACTN</name>
<keyword evidence="4 10" id="KW-0223">Dioxygenase</keyword>
<dbReference type="InterPro" id="IPR015879">
    <property type="entry name" value="Ring_hydroxy_dOase_asu_C_dom"/>
</dbReference>
<feature type="domain" description="Rieske" evidence="9">
    <location>
        <begin position="36"/>
        <end position="148"/>
    </location>
</feature>
<keyword evidence="3" id="KW-0479">Metal-binding</keyword>
<evidence type="ECO:0000259" key="9">
    <source>
        <dbReference type="PROSITE" id="PS51296"/>
    </source>
</evidence>
<dbReference type="PROSITE" id="PS00570">
    <property type="entry name" value="RING_HYDROXYL_ALPHA"/>
    <property type="match status" value="1"/>
</dbReference>
<dbReference type="CDD" id="cd03469">
    <property type="entry name" value="Rieske_RO_Alpha_N"/>
    <property type="match status" value="1"/>
</dbReference>
<keyword evidence="11" id="KW-1185">Reference proteome</keyword>
<evidence type="ECO:0000313" key="10">
    <source>
        <dbReference type="EMBL" id="AXV06688.1"/>
    </source>
</evidence>
<evidence type="ECO:0000256" key="4">
    <source>
        <dbReference type="ARBA" id="ARBA00022964"/>
    </source>
</evidence>
<proteinExistence type="inferred from homology"/>
<evidence type="ECO:0000256" key="1">
    <source>
        <dbReference type="ARBA" id="ARBA00008751"/>
    </source>
</evidence>
<dbReference type="GO" id="GO:0016705">
    <property type="term" value="F:oxidoreductase activity, acting on paired donors, with incorporation or reduction of molecular oxygen"/>
    <property type="evidence" value="ECO:0007669"/>
    <property type="project" value="UniProtKB-ARBA"/>
</dbReference>
<dbReference type="InterPro" id="IPR036922">
    <property type="entry name" value="Rieske_2Fe-2S_sf"/>
</dbReference>
<dbReference type="GO" id="GO:0051537">
    <property type="term" value="F:2 iron, 2 sulfur cluster binding"/>
    <property type="evidence" value="ECO:0007669"/>
    <property type="project" value="UniProtKB-KW"/>
</dbReference>
<dbReference type="KEGG" id="euz:DVS28_a2003"/>
<accession>A0A346XWU1</accession>
<dbReference type="Proteomes" id="UP000264006">
    <property type="component" value="Chromosome"/>
</dbReference>
<dbReference type="PANTHER" id="PTHR43756:SF1">
    <property type="entry name" value="3-PHENYLPROPIONATE_CINNAMIC ACID DIOXYGENASE SUBUNIT ALPHA"/>
    <property type="match status" value="1"/>
</dbReference>
<keyword evidence="6" id="KW-0408">Iron</keyword>
<comment type="similarity">
    <text evidence="1">Belongs to the bacterial ring-hydroxylating dioxygenase alpha subunit family.</text>
</comment>
<dbReference type="OrthoDB" id="5243643at2"/>
<dbReference type="InterPro" id="IPR015881">
    <property type="entry name" value="ARHD_Rieske_2Fe_2S"/>
</dbReference>
<evidence type="ECO:0000256" key="8">
    <source>
        <dbReference type="ARBA" id="ARBA00023027"/>
    </source>
</evidence>
<sequence>MLTLSDRITDERVHGSLYTDQAVYQQEMDRIFRMGWLFAGHASEIPQPGDYVTRDIAGEPLILSRTVEGEIRVLFNRCAHRGNRVCVLDQGNATSYRCHYHGWTYRNDGQLSGIPFAKGYEEPLEDLRKSMSMAPVPRSEVRHGFVFVSLAEDGPDLDTHMGDGGLDMLARLSGMSPTGEISLGKGWLHHRLGANWKAVMENQVDGYHVQFTHASLFEGASGPRKGITYGQKSGAAVRDLGRGHSEILFEAEHRRQDQEFLWIGSATRAKLPEYSRAMVEAYGEEEAHDRFVAGPPHGVIFPNLFLAEFNIFVVEPVSAGVTNSWTAAITIPGCDDISLRQLRRSEAAMGPAGMLIADDSEIAERNQAGFGANQPEWVDLTRGRAGVVPDPELSYAQLDPDLTGELPQRAFWRQYKSLMVS</sequence>
<evidence type="ECO:0000256" key="3">
    <source>
        <dbReference type="ARBA" id="ARBA00022723"/>
    </source>
</evidence>
<organism evidence="10 11">
    <name type="scientific">Euzebya pacifica</name>
    <dbReference type="NCBI Taxonomy" id="1608957"/>
    <lineage>
        <taxon>Bacteria</taxon>
        <taxon>Bacillati</taxon>
        <taxon>Actinomycetota</taxon>
        <taxon>Nitriliruptoria</taxon>
        <taxon>Euzebyales</taxon>
    </lineage>
</organism>
<dbReference type="EMBL" id="CP031165">
    <property type="protein sequence ID" value="AXV06688.1"/>
    <property type="molecule type" value="Genomic_DNA"/>
</dbReference>
<dbReference type="Pfam" id="PF00355">
    <property type="entry name" value="Rieske"/>
    <property type="match status" value="1"/>
</dbReference>
<keyword evidence="2" id="KW-0001">2Fe-2S</keyword>
<protein>
    <submittedName>
        <fullName evidence="10">Large subunit naph/bph dioxygenase</fullName>
    </submittedName>
</protein>
<dbReference type="PROSITE" id="PS51296">
    <property type="entry name" value="RIESKE"/>
    <property type="match status" value="1"/>
</dbReference>
<dbReference type="Gene3D" id="2.102.10.10">
    <property type="entry name" value="Rieske [2Fe-2S] iron-sulphur domain"/>
    <property type="match status" value="1"/>
</dbReference>
<keyword evidence="8" id="KW-0520">NAD</keyword>
<evidence type="ECO:0000256" key="7">
    <source>
        <dbReference type="ARBA" id="ARBA00023014"/>
    </source>
</evidence>
<dbReference type="SUPFAM" id="SSF50022">
    <property type="entry name" value="ISP domain"/>
    <property type="match status" value="1"/>
</dbReference>
<evidence type="ECO:0000256" key="2">
    <source>
        <dbReference type="ARBA" id="ARBA00022714"/>
    </source>
</evidence>
<evidence type="ECO:0000256" key="5">
    <source>
        <dbReference type="ARBA" id="ARBA00023002"/>
    </source>
</evidence>
<dbReference type="SUPFAM" id="SSF55961">
    <property type="entry name" value="Bet v1-like"/>
    <property type="match status" value="1"/>
</dbReference>
<evidence type="ECO:0000313" key="11">
    <source>
        <dbReference type="Proteomes" id="UP000264006"/>
    </source>
</evidence>
<dbReference type="InterPro" id="IPR017941">
    <property type="entry name" value="Rieske_2Fe-2S"/>
</dbReference>
<dbReference type="InterPro" id="IPR001663">
    <property type="entry name" value="Rng_hydr_dOase-A"/>
</dbReference>
<dbReference type="GO" id="GO:0004497">
    <property type="term" value="F:monooxygenase activity"/>
    <property type="evidence" value="ECO:0007669"/>
    <property type="project" value="UniProtKB-ARBA"/>
</dbReference>